<dbReference type="OrthoDB" id="9785911at2"/>
<dbReference type="GO" id="GO:0009252">
    <property type="term" value="P:peptidoglycan biosynthetic process"/>
    <property type="evidence" value="ECO:0007669"/>
    <property type="project" value="UniProtKB-KW"/>
</dbReference>
<dbReference type="RefSeq" id="WP_096433071.1">
    <property type="nucleotide sequence ID" value="NZ_AP018042.1"/>
</dbReference>
<evidence type="ECO:0000313" key="8">
    <source>
        <dbReference type="EMBL" id="BAX82615.1"/>
    </source>
</evidence>
<name>A0A1Y1CQG2_9BACT</name>
<keyword evidence="2" id="KW-0808">Transferase</keyword>
<evidence type="ECO:0000256" key="2">
    <source>
        <dbReference type="ARBA" id="ARBA00022679"/>
    </source>
</evidence>
<dbReference type="GO" id="GO:0008360">
    <property type="term" value="P:regulation of cell shape"/>
    <property type="evidence" value="ECO:0007669"/>
    <property type="project" value="UniProtKB-KW"/>
</dbReference>
<protein>
    <recommendedName>
        <fullName evidence="7">BioF2-like acetyltransferase domain-containing protein</fullName>
    </recommendedName>
</protein>
<organism evidence="8 9">
    <name type="scientific">Labilibaculum antarcticum</name>
    <dbReference type="NCBI Taxonomy" id="1717717"/>
    <lineage>
        <taxon>Bacteria</taxon>
        <taxon>Pseudomonadati</taxon>
        <taxon>Bacteroidota</taxon>
        <taxon>Bacteroidia</taxon>
        <taxon>Marinilabiliales</taxon>
        <taxon>Marinifilaceae</taxon>
        <taxon>Labilibaculum</taxon>
    </lineage>
</organism>
<dbReference type="SUPFAM" id="SSF55729">
    <property type="entry name" value="Acyl-CoA N-acyltransferases (Nat)"/>
    <property type="match status" value="1"/>
</dbReference>
<evidence type="ECO:0000256" key="4">
    <source>
        <dbReference type="ARBA" id="ARBA00022984"/>
    </source>
</evidence>
<dbReference type="PANTHER" id="PTHR36174:SF1">
    <property type="entry name" value="LIPID II:GLYCINE GLYCYLTRANSFERASE"/>
    <property type="match status" value="1"/>
</dbReference>
<gene>
    <name evidence="8" type="ORF">ALGA_4325</name>
</gene>
<evidence type="ECO:0000256" key="3">
    <source>
        <dbReference type="ARBA" id="ARBA00022960"/>
    </source>
</evidence>
<dbReference type="InterPro" id="IPR050644">
    <property type="entry name" value="PG_Glycine_Bridge_Synth"/>
</dbReference>
<dbReference type="Gene3D" id="3.40.630.30">
    <property type="match status" value="1"/>
</dbReference>
<dbReference type="GO" id="GO:0071555">
    <property type="term" value="P:cell wall organization"/>
    <property type="evidence" value="ECO:0007669"/>
    <property type="project" value="UniProtKB-KW"/>
</dbReference>
<evidence type="ECO:0000259" key="7">
    <source>
        <dbReference type="Pfam" id="PF13480"/>
    </source>
</evidence>
<reference evidence="9" key="2">
    <citation type="journal article" date="2020" name="Antonie Van Leeuwenhoek">
        <title>Labilibaculum antarcticum sp. nov., a novel facultative anaerobic, psychrotorelant bacterium isolated from marine sediment of Antarctica.</title>
        <authorList>
            <person name="Watanabe M."/>
            <person name="Kojima H."/>
            <person name="Fukui M."/>
        </authorList>
    </citation>
    <scope>NUCLEOTIDE SEQUENCE [LARGE SCALE GENOMIC DNA]</scope>
    <source>
        <strain evidence="9">SPP2</strain>
    </source>
</reference>
<keyword evidence="3" id="KW-0133">Cell shape</keyword>
<dbReference type="Proteomes" id="UP000218267">
    <property type="component" value="Chromosome"/>
</dbReference>
<proteinExistence type="inferred from homology"/>
<keyword evidence="9" id="KW-1185">Reference proteome</keyword>
<dbReference type="Pfam" id="PF13480">
    <property type="entry name" value="Acetyltransf_6"/>
    <property type="match status" value="1"/>
</dbReference>
<evidence type="ECO:0000256" key="5">
    <source>
        <dbReference type="ARBA" id="ARBA00023315"/>
    </source>
</evidence>
<reference evidence="8 9" key="1">
    <citation type="journal article" date="2018" name="Mar. Genomics">
        <title>Complete genome sequence of Marinifilaceae bacterium strain SPP2, isolated from the Antarctic marine sediment.</title>
        <authorList>
            <person name="Watanabe M."/>
            <person name="Kojima H."/>
            <person name="Fukui M."/>
        </authorList>
    </citation>
    <scope>NUCLEOTIDE SEQUENCE [LARGE SCALE GENOMIC DNA]</scope>
    <source>
        <strain evidence="8 9">SPP2</strain>
    </source>
</reference>
<keyword evidence="4" id="KW-0573">Peptidoglycan synthesis</keyword>
<evidence type="ECO:0000256" key="6">
    <source>
        <dbReference type="ARBA" id="ARBA00023316"/>
    </source>
</evidence>
<dbReference type="PANTHER" id="PTHR36174">
    <property type="entry name" value="LIPID II:GLYCINE GLYCYLTRANSFERASE"/>
    <property type="match status" value="1"/>
</dbReference>
<comment type="similarity">
    <text evidence="1">Belongs to the FemABX family.</text>
</comment>
<keyword evidence="6" id="KW-0961">Cell wall biogenesis/degradation</keyword>
<dbReference type="InterPro" id="IPR038740">
    <property type="entry name" value="BioF2-like_GNAT_dom"/>
</dbReference>
<evidence type="ECO:0000313" key="9">
    <source>
        <dbReference type="Proteomes" id="UP000218267"/>
    </source>
</evidence>
<dbReference type="InterPro" id="IPR003447">
    <property type="entry name" value="FEMABX"/>
</dbReference>
<dbReference type="AlphaFoldDB" id="A0A1Y1CQG2"/>
<dbReference type="GO" id="GO:0016755">
    <property type="term" value="F:aminoacyltransferase activity"/>
    <property type="evidence" value="ECO:0007669"/>
    <property type="project" value="InterPro"/>
</dbReference>
<feature type="domain" description="BioF2-like acetyltransferase" evidence="7">
    <location>
        <begin position="158"/>
        <end position="288"/>
    </location>
</feature>
<evidence type="ECO:0000256" key="1">
    <source>
        <dbReference type="ARBA" id="ARBA00009943"/>
    </source>
</evidence>
<dbReference type="InterPro" id="IPR016181">
    <property type="entry name" value="Acyl_CoA_acyltransferase"/>
</dbReference>
<accession>A0A1Y1CQG2</accession>
<dbReference type="EMBL" id="AP018042">
    <property type="protein sequence ID" value="BAX82615.1"/>
    <property type="molecule type" value="Genomic_DNA"/>
</dbReference>
<keyword evidence="5" id="KW-0012">Acyltransferase</keyword>
<dbReference type="KEGG" id="mbas:ALGA_4325"/>
<sequence length="358" mass="42692">MIRILEAKKECDYKEWVDIWTYWNGKEVFAHPNYLLLYKEWSEVHCAVYEVDDKKILFPFCLRKIPFDIDRDSYYDMITPYGYSDIYQIGKGDFKQMQKDFHQEFRFWCKAKNVVSEFVRFDLFSKSLGNYSGKLVYINDNIVCDLTLGATEIWKQFKPKVRRNIKKAETYSLQVEMDASGERLSSFLDMYYQTMERRNAQEKYFFSKDFFEAIHKNLKRQFMYFYATHEGVVVSTELVLISDDKIYFFLGGTKEAAFYLRPNDFLKYEIMKWGIKQNKKYYVLGGGYTLNDSLFSFKKAFAPNGCMPFYAGTKIYDEETYQLLVDQARAKRPNSGLEISKDEAYFPLYRKGLDDYLI</sequence>
<dbReference type="PROSITE" id="PS51191">
    <property type="entry name" value="FEMABX"/>
    <property type="match status" value="1"/>
</dbReference>